<organism evidence="1 2">
    <name type="scientific">Bauhinia variegata</name>
    <name type="common">Purple orchid tree</name>
    <name type="synonym">Phanera variegata</name>
    <dbReference type="NCBI Taxonomy" id="167791"/>
    <lineage>
        <taxon>Eukaryota</taxon>
        <taxon>Viridiplantae</taxon>
        <taxon>Streptophyta</taxon>
        <taxon>Embryophyta</taxon>
        <taxon>Tracheophyta</taxon>
        <taxon>Spermatophyta</taxon>
        <taxon>Magnoliopsida</taxon>
        <taxon>eudicotyledons</taxon>
        <taxon>Gunneridae</taxon>
        <taxon>Pentapetalae</taxon>
        <taxon>rosids</taxon>
        <taxon>fabids</taxon>
        <taxon>Fabales</taxon>
        <taxon>Fabaceae</taxon>
        <taxon>Cercidoideae</taxon>
        <taxon>Cercideae</taxon>
        <taxon>Bauhiniinae</taxon>
        <taxon>Bauhinia</taxon>
    </lineage>
</organism>
<proteinExistence type="predicted"/>
<dbReference type="EMBL" id="CM039436">
    <property type="protein sequence ID" value="KAI4315355.1"/>
    <property type="molecule type" value="Genomic_DNA"/>
</dbReference>
<protein>
    <submittedName>
        <fullName evidence="1">Uncharacterized protein</fullName>
    </submittedName>
</protein>
<reference evidence="1 2" key="1">
    <citation type="journal article" date="2022" name="DNA Res.">
        <title>Chromosomal-level genome assembly of the orchid tree Bauhinia variegata (Leguminosae; Cercidoideae) supports the allotetraploid origin hypothesis of Bauhinia.</title>
        <authorList>
            <person name="Zhong Y."/>
            <person name="Chen Y."/>
            <person name="Zheng D."/>
            <person name="Pang J."/>
            <person name="Liu Y."/>
            <person name="Luo S."/>
            <person name="Meng S."/>
            <person name="Qian L."/>
            <person name="Wei D."/>
            <person name="Dai S."/>
            <person name="Zhou R."/>
        </authorList>
    </citation>
    <scope>NUCLEOTIDE SEQUENCE [LARGE SCALE GENOMIC DNA]</scope>
    <source>
        <strain evidence="1">BV-YZ2020</strain>
    </source>
</reference>
<evidence type="ECO:0000313" key="2">
    <source>
        <dbReference type="Proteomes" id="UP000828941"/>
    </source>
</evidence>
<accession>A0ACB9LV59</accession>
<dbReference type="Proteomes" id="UP000828941">
    <property type="component" value="Chromosome 11"/>
</dbReference>
<comment type="caution">
    <text evidence="1">The sequence shown here is derived from an EMBL/GenBank/DDBJ whole genome shotgun (WGS) entry which is preliminary data.</text>
</comment>
<name>A0ACB9LV59_BAUVA</name>
<sequence length="618" mass="69225">MHSPCTGEGSQPCFNGCFPAAFLSSEDSHDATSKSIINVTGSNYDFGIATCSTLHPNVQFTNPQALLSLPESYTNFTKAYPHFSNSFVIDQIRAQEYYHLNRSNICFDYTGYGLFSFAQQQRRYPKTSIASSSSNLISSLSMEPPFFDISYKSVNLYSQILYGAHESELESNITKRIMAFMKISEVDYTAVFTANQSSAFKLAADSFQFQSNGCLLTVYDHHSESVDLMIESAKKQGVNVLSAEFTWPNLKIVSGKLKKMIGSKREKKGKRGLFVFPLQSRVTGAQYPYIWMAIAQEHGWNVLLDASALAPKEMGTLGLSLIQPDFLVCSFYKVFGENPSGFGCLFVRKSSISAIKDSPSMGIVSLVPAFKHSQFPVEEEEEEEKEKLNQDQIPNSKQMSVYFETKQVSGKQKAESTSGIAESNKKLESGQSVRRRGEIECRGLDHAESVGRTVIGRRARYLINWLVNALMSLQHPHPSTGVSLIRIYGPKINFQRGTAVAFNVFDWKGEKIDPTIVQKLADRNNISLGLGILNNIDKNAPERERMLESDSTTSGGSLQKKKLKRESGISVLTAALSFLNNFEDNYRLWAFLSRFLDADFVEKEKWRYIALNQKTIEV</sequence>
<gene>
    <name evidence="1" type="ORF">L6164_028174</name>
</gene>
<evidence type="ECO:0000313" key="1">
    <source>
        <dbReference type="EMBL" id="KAI4315355.1"/>
    </source>
</evidence>
<keyword evidence="2" id="KW-1185">Reference proteome</keyword>